<dbReference type="GO" id="GO:0000463">
    <property type="term" value="P:maturation of LSU-rRNA from tricistronic rRNA transcript (SSU-rRNA, 5.8S rRNA, LSU-rRNA)"/>
    <property type="evidence" value="ECO:0007669"/>
    <property type="project" value="TreeGrafter"/>
</dbReference>
<evidence type="ECO:0000256" key="7">
    <source>
        <dbReference type="SAM" id="MobiDB-lite"/>
    </source>
</evidence>
<dbReference type="EMBL" id="BLKM01000529">
    <property type="protein sequence ID" value="GFG35120.1"/>
    <property type="molecule type" value="Genomic_DNA"/>
</dbReference>
<dbReference type="InterPro" id="IPR039770">
    <property type="entry name" value="Rpf2"/>
</dbReference>
<dbReference type="Pfam" id="PF04427">
    <property type="entry name" value="Brix"/>
    <property type="match status" value="1"/>
</dbReference>
<dbReference type="PROSITE" id="PS50833">
    <property type="entry name" value="BRIX"/>
    <property type="match status" value="1"/>
</dbReference>
<name>A0A6L2PU36_COPFO</name>
<dbReference type="SMART" id="SM00879">
    <property type="entry name" value="Brix"/>
    <property type="match status" value="1"/>
</dbReference>
<evidence type="ECO:0000256" key="2">
    <source>
        <dbReference type="ARBA" id="ARBA00010782"/>
    </source>
</evidence>
<dbReference type="GO" id="GO:0000027">
    <property type="term" value="P:ribosomal large subunit assembly"/>
    <property type="evidence" value="ECO:0007669"/>
    <property type="project" value="InterPro"/>
</dbReference>
<evidence type="ECO:0000259" key="8">
    <source>
        <dbReference type="PROSITE" id="PS50833"/>
    </source>
</evidence>
<protein>
    <recommendedName>
        <fullName evidence="3 6">Ribosome production factor 2 homolog</fullName>
    </recommendedName>
    <alternativeName>
        <fullName evidence="5 6">Ribosome biogenesis protein RPF2 homolog</fullName>
    </alternativeName>
</protein>
<comment type="similarity">
    <text evidence="2 6">Belongs to the RPF2 family.</text>
</comment>
<feature type="domain" description="Brix" evidence="8">
    <location>
        <begin position="58"/>
        <end position="261"/>
    </location>
</feature>
<dbReference type="GO" id="GO:0005730">
    <property type="term" value="C:nucleolus"/>
    <property type="evidence" value="ECO:0007669"/>
    <property type="project" value="UniProtKB-SubCell"/>
</dbReference>
<dbReference type="OrthoDB" id="407658at2759"/>
<evidence type="ECO:0000313" key="9">
    <source>
        <dbReference type="EMBL" id="GFG35120.1"/>
    </source>
</evidence>
<evidence type="ECO:0000256" key="6">
    <source>
        <dbReference type="RuleBase" id="RU367086"/>
    </source>
</evidence>
<evidence type="ECO:0000256" key="4">
    <source>
        <dbReference type="ARBA" id="ARBA00023242"/>
    </source>
</evidence>
<evidence type="ECO:0000256" key="1">
    <source>
        <dbReference type="ARBA" id="ARBA00004604"/>
    </source>
</evidence>
<organism evidence="9 10">
    <name type="scientific">Coptotermes formosanus</name>
    <name type="common">Formosan subterranean termite</name>
    <dbReference type="NCBI Taxonomy" id="36987"/>
    <lineage>
        <taxon>Eukaryota</taxon>
        <taxon>Metazoa</taxon>
        <taxon>Ecdysozoa</taxon>
        <taxon>Arthropoda</taxon>
        <taxon>Hexapoda</taxon>
        <taxon>Insecta</taxon>
        <taxon>Pterygota</taxon>
        <taxon>Neoptera</taxon>
        <taxon>Polyneoptera</taxon>
        <taxon>Dictyoptera</taxon>
        <taxon>Blattodea</taxon>
        <taxon>Blattoidea</taxon>
        <taxon>Termitoidae</taxon>
        <taxon>Rhinotermitidae</taxon>
        <taxon>Coptotermes</taxon>
    </lineage>
</organism>
<gene>
    <name evidence="9" type="ORF">Cfor_09608</name>
</gene>
<dbReference type="SUPFAM" id="SSF52954">
    <property type="entry name" value="Class II aaRS ABD-related"/>
    <property type="match status" value="1"/>
</dbReference>
<comment type="subcellular location">
    <subcellularLocation>
        <location evidence="1 6">Nucleus</location>
        <location evidence="1 6">Nucleolus</location>
    </subcellularLocation>
</comment>
<dbReference type="PANTHER" id="PTHR12728">
    <property type="entry name" value="BRIX DOMAIN CONTAINING PROTEIN"/>
    <property type="match status" value="1"/>
</dbReference>
<accession>A0A6L2PU36</accession>
<evidence type="ECO:0000256" key="5">
    <source>
        <dbReference type="ARBA" id="ARBA00030889"/>
    </source>
</evidence>
<dbReference type="Proteomes" id="UP000502823">
    <property type="component" value="Unassembled WGS sequence"/>
</dbReference>
<dbReference type="PANTHER" id="PTHR12728:SF0">
    <property type="entry name" value="RIBOSOME PRODUCTION FACTOR 2 HOMOLOG"/>
    <property type="match status" value="1"/>
</dbReference>
<proteinExistence type="inferred from homology"/>
<dbReference type="FunCoup" id="A0A6L2PU36">
    <property type="interactions" value="1224"/>
</dbReference>
<sequence>MHRWTKTPRCAVARKMRNPIQGKRITWAYNNFSGGRLGKGTDKPTTHRAKRALQAREPKLVENTKNTLFIRGRKTSGIVYDIKKPHGKILNRSNDILPFENITPVEEFSRKNDASLFMFASHNKKRPHNLILGRMYDNNILDMIEFGIEHYKGLKEFKTQKVCLGIKPCLLFAGELFEHNHEYQRIKSLLVDMFQREKVQAVRLQGLEHVIMFTAAEDRIYFRSYRIQLKKSGSRIPRIELEEIGPSIDLKVRRTKIASDDLFKLACKQPKELKASILQMALSWMVKKVKNVSKDTFGTQHGQIHIPKQNIDKLQTRKMKGLKKTANEKKEQRKRKADAAGNGIGEGNAIKKVRIG</sequence>
<evidence type="ECO:0000313" key="10">
    <source>
        <dbReference type="Proteomes" id="UP000502823"/>
    </source>
</evidence>
<reference evidence="10" key="1">
    <citation type="submission" date="2020-01" db="EMBL/GenBank/DDBJ databases">
        <title>Draft genome sequence of the Termite Coptotermes fromosanus.</title>
        <authorList>
            <person name="Itakura S."/>
            <person name="Yosikawa Y."/>
            <person name="Umezawa K."/>
        </authorList>
    </citation>
    <scope>NUCLEOTIDE SEQUENCE [LARGE SCALE GENOMIC DNA]</scope>
</reference>
<keyword evidence="4 6" id="KW-0539">Nucleus</keyword>
<keyword evidence="10" id="KW-1185">Reference proteome</keyword>
<dbReference type="GO" id="GO:0019843">
    <property type="term" value="F:rRNA binding"/>
    <property type="evidence" value="ECO:0007669"/>
    <property type="project" value="UniProtKB-UniRule"/>
</dbReference>
<comment type="caution">
    <text evidence="9">The sequence shown here is derived from an EMBL/GenBank/DDBJ whole genome shotgun (WGS) entry which is preliminary data.</text>
</comment>
<dbReference type="InParanoid" id="A0A6L2PU36"/>
<dbReference type="AlphaFoldDB" id="A0A6L2PU36"/>
<dbReference type="InterPro" id="IPR007109">
    <property type="entry name" value="Brix"/>
</dbReference>
<evidence type="ECO:0000256" key="3">
    <source>
        <dbReference type="ARBA" id="ARBA00020387"/>
    </source>
</evidence>
<feature type="region of interest" description="Disordered" evidence="7">
    <location>
        <begin position="321"/>
        <end position="356"/>
    </location>
</feature>